<keyword evidence="3" id="KW-1185">Reference proteome</keyword>
<keyword evidence="2" id="KW-1133">Transmembrane helix</keyword>
<keyword evidence="2" id="KW-0812">Transmembrane</keyword>
<evidence type="ECO:0000313" key="4">
    <source>
        <dbReference type="WBParaSite" id="jg5778"/>
    </source>
</evidence>
<name>A0A915EFF3_9BILA</name>
<feature type="compositionally biased region" description="Low complexity" evidence="1">
    <location>
        <begin position="20"/>
        <end position="31"/>
    </location>
</feature>
<reference evidence="4" key="1">
    <citation type="submission" date="2022-11" db="UniProtKB">
        <authorList>
            <consortium name="WormBaseParasite"/>
        </authorList>
    </citation>
    <scope>IDENTIFICATION</scope>
</reference>
<feature type="region of interest" description="Disordered" evidence="1">
    <location>
        <begin position="1"/>
        <end position="68"/>
    </location>
</feature>
<organism evidence="3 4">
    <name type="scientific">Ditylenchus dipsaci</name>
    <dbReference type="NCBI Taxonomy" id="166011"/>
    <lineage>
        <taxon>Eukaryota</taxon>
        <taxon>Metazoa</taxon>
        <taxon>Ecdysozoa</taxon>
        <taxon>Nematoda</taxon>
        <taxon>Chromadorea</taxon>
        <taxon>Rhabditida</taxon>
        <taxon>Tylenchina</taxon>
        <taxon>Tylenchomorpha</taxon>
        <taxon>Sphaerularioidea</taxon>
        <taxon>Anguinidae</taxon>
        <taxon>Anguininae</taxon>
        <taxon>Ditylenchus</taxon>
    </lineage>
</organism>
<protein>
    <submittedName>
        <fullName evidence="4">Uncharacterized protein</fullName>
    </submittedName>
</protein>
<dbReference type="WBParaSite" id="jg5778">
    <property type="protein sequence ID" value="jg5778"/>
    <property type="gene ID" value="jg5778"/>
</dbReference>
<evidence type="ECO:0000256" key="2">
    <source>
        <dbReference type="SAM" id="Phobius"/>
    </source>
</evidence>
<accession>A0A915EFF3</accession>
<feature type="transmembrane region" description="Helical" evidence="2">
    <location>
        <begin position="73"/>
        <end position="92"/>
    </location>
</feature>
<evidence type="ECO:0000256" key="1">
    <source>
        <dbReference type="SAM" id="MobiDB-lite"/>
    </source>
</evidence>
<dbReference type="Proteomes" id="UP000887574">
    <property type="component" value="Unplaced"/>
</dbReference>
<keyword evidence="2" id="KW-0472">Membrane</keyword>
<proteinExistence type="predicted"/>
<sequence>MAIALPEESQNNPIAHDSNPDSTLSPGSSSEESTEKLEDPDTTGDLLPSNSQSQIKEGEEEEDAPDSAVTTSFTYLIYLVNSILAVAVGFYVL</sequence>
<dbReference type="AlphaFoldDB" id="A0A915EFF3"/>
<evidence type="ECO:0000313" key="3">
    <source>
        <dbReference type="Proteomes" id="UP000887574"/>
    </source>
</evidence>